<dbReference type="RefSeq" id="WP_000735501.1">
    <property type="nucleotide sequence ID" value="NZ_JEWH01000005.1"/>
</dbReference>
<accession>A0A009HVS4</accession>
<protein>
    <recommendedName>
        <fullName evidence="4">Lipoprotein</fullName>
    </recommendedName>
</protein>
<proteinExistence type="predicted"/>
<evidence type="ECO:0000256" key="1">
    <source>
        <dbReference type="SAM" id="SignalP"/>
    </source>
</evidence>
<name>A0A009HVS4_ACIB9</name>
<organism evidence="2 3">
    <name type="scientific">Acinetobacter baumannii (strain 1295743)</name>
    <dbReference type="NCBI Taxonomy" id="1310613"/>
    <lineage>
        <taxon>Bacteria</taxon>
        <taxon>Pseudomonadati</taxon>
        <taxon>Pseudomonadota</taxon>
        <taxon>Gammaproteobacteria</taxon>
        <taxon>Moraxellales</taxon>
        <taxon>Moraxellaceae</taxon>
        <taxon>Acinetobacter</taxon>
        <taxon>Acinetobacter calcoaceticus/baumannii complex</taxon>
    </lineage>
</organism>
<comment type="caution">
    <text evidence="2">The sequence shown here is derived from an EMBL/GenBank/DDBJ whole genome shotgun (WGS) entry which is preliminary data.</text>
</comment>
<dbReference type="AlphaFoldDB" id="A0A009HVS4"/>
<dbReference type="Proteomes" id="UP000020595">
    <property type="component" value="Unassembled WGS sequence"/>
</dbReference>
<feature type="chain" id="PRO_5001446447" description="Lipoprotein" evidence="1">
    <location>
        <begin position="21"/>
        <end position="190"/>
    </location>
</feature>
<evidence type="ECO:0000313" key="2">
    <source>
        <dbReference type="EMBL" id="EXB07060.1"/>
    </source>
</evidence>
<dbReference type="PROSITE" id="PS51257">
    <property type="entry name" value="PROKAR_LIPOPROTEIN"/>
    <property type="match status" value="1"/>
</dbReference>
<gene>
    <name evidence="2" type="ORF">J512_0678</name>
</gene>
<sequence>MKKLLSLSALVLVTTLTGCAVNLPYNNRLNYTSISELSALPKVQDTVYIKWNPDTFPQRIDIQGSDGFVGGGTRTRIPTGVALSSRIEEAIAQIAKLSSNGSPLTITVEKARSGFEYTAGILNRAPAIDVADVTLVATFEYKGQKWTNTFNSKLKDPKMGGSSQTGLLDKAWDDIAVQVAKDVSKHLGNN</sequence>
<evidence type="ECO:0000313" key="3">
    <source>
        <dbReference type="Proteomes" id="UP000020595"/>
    </source>
</evidence>
<dbReference type="EMBL" id="JEWH01000005">
    <property type="protein sequence ID" value="EXB07060.1"/>
    <property type="molecule type" value="Genomic_DNA"/>
</dbReference>
<reference evidence="2 3" key="1">
    <citation type="submission" date="2014-02" db="EMBL/GenBank/DDBJ databases">
        <title>Comparative genomics and transcriptomics to identify genetic mechanisms underlying the emergence of carbapenem resistant Acinetobacter baumannii (CRAb).</title>
        <authorList>
            <person name="Harris A.D."/>
            <person name="Johnson K.J."/>
            <person name="George J."/>
            <person name="Shefchek K."/>
            <person name="Daugherty S.C."/>
            <person name="Parankush S."/>
            <person name="Sadzewicz L."/>
            <person name="Tallon L."/>
            <person name="Sengamalay N."/>
            <person name="Hazen T.H."/>
            <person name="Rasko D.A."/>
        </authorList>
    </citation>
    <scope>NUCLEOTIDE SEQUENCE [LARGE SCALE GENOMIC DNA]</scope>
    <source>
        <strain evidence="2 3">1295743</strain>
    </source>
</reference>
<dbReference type="PATRIC" id="fig|1310613.3.peg.648"/>
<evidence type="ECO:0008006" key="4">
    <source>
        <dbReference type="Google" id="ProtNLM"/>
    </source>
</evidence>
<feature type="signal peptide" evidence="1">
    <location>
        <begin position="1"/>
        <end position="20"/>
    </location>
</feature>
<keyword evidence="1" id="KW-0732">Signal</keyword>